<evidence type="ECO:0000256" key="3">
    <source>
        <dbReference type="ARBA" id="ARBA00023125"/>
    </source>
</evidence>
<evidence type="ECO:0000256" key="2">
    <source>
        <dbReference type="ARBA" id="ARBA00023015"/>
    </source>
</evidence>
<evidence type="ECO:0000256" key="4">
    <source>
        <dbReference type="ARBA" id="ARBA00023163"/>
    </source>
</evidence>
<accession>A0ABR4PHT1</accession>
<feature type="compositionally biased region" description="Low complexity" evidence="6">
    <location>
        <begin position="155"/>
        <end position="164"/>
    </location>
</feature>
<evidence type="ECO:0000256" key="6">
    <source>
        <dbReference type="SAM" id="MobiDB-lite"/>
    </source>
</evidence>
<keyword evidence="9" id="KW-1185">Reference proteome</keyword>
<keyword evidence="5" id="KW-0539">Nucleus</keyword>
<dbReference type="PANTHER" id="PTHR13044:SF14">
    <property type="entry name" value="CRYPTOCEPHAL, ISOFORM A"/>
    <property type="match status" value="1"/>
</dbReference>
<feature type="region of interest" description="Disordered" evidence="6">
    <location>
        <begin position="25"/>
        <end position="60"/>
    </location>
</feature>
<sequence>MGGQQRSTFTDRLALPLKEFTSLEVPQVQGQVQDEQQQHQRQRQRQHRPSPIDDRDLQEPNWDLLDYVPLQNYDMNSHHHHHHQAQHPQYYPGPPPPPTASSGPSPAEDAAAVAAAASYHHFQTQPHPSPTYPFSPSASTSPYSQQQLAVPPPSSFASPGAGNPYEALTVQEAELKRLRNTAASARFRAKKKQREASLERNAREKREQLEKLEERISQLEKENQWLRELILRKGDRIEEGKKKGEERKDGVGTESEAKE</sequence>
<dbReference type="InterPro" id="IPR004827">
    <property type="entry name" value="bZIP"/>
</dbReference>
<feature type="compositionally biased region" description="Low complexity" evidence="6">
    <location>
        <begin position="100"/>
        <end position="117"/>
    </location>
</feature>
<evidence type="ECO:0000259" key="7">
    <source>
        <dbReference type="PROSITE" id="PS50217"/>
    </source>
</evidence>
<feature type="compositionally biased region" description="Basic and acidic residues" evidence="6">
    <location>
        <begin position="194"/>
        <end position="208"/>
    </location>
</feature>
<dbReference type="InterPro" id="IPR046347">
    <property type="entry name" value="bZIP_sf"/>
</dbReference>
<proteinExistence type="predicted"/>
<evidence type="ECO:0000256" key="5">
    <source>
        <dbReference type="ARBA" id="ARBA00023242"/>
    </source>
</evidence>
<evidence type="ECO:0000256" key="1">
    <source>
        <dbReference type="ARBA" id="ARBA00004123"/>
    </source>
</evidence>
<dbReference type="SUPFAM" id="SSF57959">
    <property type="entry name" value="Leucine zipper domain"/>
    <property type="match status" value="1"/>
</dbReference>
<dbReference type="Gene3D" id="1.20.5.170">
    <property type="match status" value="1"/>
</dbReference>
<organism evidence="8 9">
    <name type="scientific">Phlyctema vagabunda</name>
    <dbReference type="NCBI Taxonomy" id="108571"/>
    <lineage>
        <taxon>Eukaryota</taxon>
        <taxon>Fungi</taxon>
        <taxon>Dikarya</taxon>
        <taxon>Ascomycota</taxon>
        <taxon>Pezizomycotina</taxon>
        <taxon>Leotiomycetes</taxon>
        <taxon>Helotiales</taxon>
        <taxon>Dermateaceae</taxon>
        <taxon>Phlyctema</taxon>
    </lineage>
</organism>
<dbReference type="Proteomes" id="UP001629113">
    <property type="component" value="Unassembled WGS sequence"/>
</dbReference>
<dbReference type="EMBL" id="JBFCZG010000004">
    <property type="protein sequence ID" value="KAL3422899.1"/>
    <property type="molecule type" value="Genomic_DNA"/>
</dbReference>
<reference evidence="8 9" key="1">
    <citation type="submission" date="2024-06" db="EMBL/GenBank/DDBJ databases">
        <title>Complete genome of Phlyctema vagabunda strain 19-DSS-EL-015.</title>
        <authorList>
            <person name="Fiorenzani C."/>
        </authorList>
    </citation>
    <scope>NUCLEOTIDE SEQUENCE [LARGE SCALE GENOMIC DNA]</scope>
    <source>
        <strain evidence="8 9">19-DSS-EL-015</strain>
    </source>
</reference>
<evidence type="ECO:0000313" key="8">
    <source>
        <dbReference type="EMBL" id="KAL3422899.1"/>
    </source>
</evidence>
<evidence type="ECO:0000313" key="9">
    <source>
        <dbReference type="Proteomes" id="UP001629113"/>
    </source>
</evidence>
<dbReference type="PROSITE" id="PS00036">
    <property type="entry name" value="BZIP_BASIC"/>
    <property type="match status" value="1"/>
</dbReference>
<comment type="caution">
    <text evidence="8">The sequence shown here is derived from an EMBL/GenBank/DDBJ whole genome shotgun (WGS) entry which is preliminary data.</text>
</comment>
<feature type="domain" description="BZIP" evidence="7">
    <location>
        <begin position="176"/>
        <end position="233"/>
    </location>
</feature>
<keyword evidence="2" id="KW-0805">Transcription regulation</keyword>
<name>A0ABR4PHT1_9HELO</name>
<feature type="region of interest" description="Disordered" evidence="6">
    <location>
        <begin position="236"/>
        <end position="259"/>
    </location>
</feature>
<feature type="region of interest" description="Disordered" evidence="6">
    <location>
        <begin position="77"/>
        <end position="164"/>
    </location>
</feature>
<dbReference type="CDD" id="cd14705">
    <property type="entry name" value="bZIP_Zip1"/>
    <property type="match status" value="1"/>
</dbReference>
<feature type="region of interest" description="Disordered" evidence="6">
    <location>
        <begin position="184"/>
        <end position="208"/>
    </location>
</feature>
<keyword evidence="4" id="KW-0804">Transcription</keyword>
<gene>
    <name evidence="8" type="ORF">PVAG01_04646</name>
</gene>
<protein>
    <submittedName>
        <fullName evidence="8">Regulatory protein cys-3</fullName>
    </submittedName>
</protein>
<dbReference type="Pfam" id="PF07716">
    <property type="entry name" value="bZIP_2"/>
    <property type="match status" value="1"/>
</dbReference>
<comment type="subcellular location">
    <subcellularLocation>
        <location evidence="1">Nucleus</location>
    </subcellularLocation>
</comment>
<dbReference type="PANTHER" id="PTHR13044">
    <property type="entry name" value="ACTIVATING TRANSCRIPTION FACTOR ATF 4/5"/>
    <property type="match status" value="1"/>
</dbReference>
<feature type="compositionally biased region" description="Polar residues" evidence="6">
    <location>
        <begin position="134"/>
        <end position="148"/>
    </location>
</feature>
<dbReference type="PROSITE" id="PS50217">
    <property type="entry name" value="BZIP"/>
    <property type="match status" value="1"/>
</dbReference>
<keyword evidence="3" id="KW-0238">DNA-binding</keyword>